<dbReference type="Gene3D" id="2.60.120.260">
    <property type="entry name" value="Galactose-binding domain-like"/>
    <property type="match status" value="1"/>
</dbReference>
<name>A0A2H3AZA1_9AGAR</name>
<dbReference type="AlphaFoldDB" id="A0A2H3AZA1"/>
<keyword evidence="3" id="KW-1185">Reference proteome</keyword>
<accession>A0A2H3AZA1</accession>
<protein>
    <submittedName>
        <fullName evidence="2">Uncharacterized protein</fullName>
    </submittedName>
</protein>
<dbReference type="EMBL" id="KZ293491">
    <property type="protein sequence ID" value="PBK60152.1"/>
    <property type="molecule type" value="Genomic_DNA"/>
</dbReference>
<organism evidence="2 3">
    <name type="scientific">Armillaria solidipes</name>
    <dbReference type="NCBI Taxonomy" id="1076256"/>
    <lineage>
        <taxon>Eukaryota</taxon>
        <taxon>Fungi</taxon>
        <taxon>Dikarya</taxon>
        <taxon>Basidiomycota</taxon>
        <taxon>Agaricomycotina</taxon>
        <taxon>Agaricomycetes</taxon>
        <taxon>Agaricomycetidae</taxon>
        <taxon>Agaricales</taxon>
        <taxon>Marasmiineae</taxon>
        <taxon>Physalacriaceae</taxon>
        <taxon>Armillaria</taxon>
    </lineage>
</organism>
<gene>
    <name evidence="2" type="ORF">ARMSODRAFT_1026815</name>
</gene>
<feature type="region of interest" description="Disordered" evidence="1">
    <location>
        <begin position="107"/>
        <end position="130"/>
    </location>
</feature>
<reference evidence="3" key="1">
    <citation type="journal article" date="2017" name="Nat. Ecol. Evol.">
        <title>Genome expansion and lineage-specific genetic innovations in the forest pathogenic fungi Armillaria.</title>
        <authorList>
            <person name="Sipos G."/>
            <person name="Prasanna A.N."/>
            <person name="Walter M.C."/>
            <person name="O'Connor E."/>
            <person name="Balint B."/>
            <person name="Krizsan K."/>
            <person name="Kiss B."/>
            <person name="Hess J."/>
            <person name="Varga T."/>
            <person name="Slot J."/>
            <person name="Riley R."/>
            <person name="Boka B."/>
            <person name="Rigling D."/>
            <person name="Barry K."/>
            <person name="Lee J."/>
            <person name="Mihaltcheva S."/>
            <person name="LaButti K."/>
            <person name="Lipzen A."/>
            <person name="Waldron R."/>
            <person name="Moloney N.M."/>
            <person name="Sperisen C."/>
            <person name="Kredics L."/>
            <person name="Vagvoelgyi C."/>
            <person name="Patrignani A."/>
            <person name="Fitzpatrick D."/>
            <person name="Nagy I."/>
            <person name="Doyle S."/>
            <person name="Anderson J.B."/>
            <person name="Grigoriev I.V."/>
            <person name="Gueldener U."/>
            <person name="Muensterkoetter M."/>
            <person name="Nagy L.G."/>
        </authorList>
    </citation>
    <scope>NUCLEOTIDE SEQUENCE [LARGE SCALE GENOMIC DNA]</scope>
    <source>
        <strain evidence="3">28-4</strain>
    </source>
</reference>
<dbReference type="Proteomes" id="UP000218334">
    <property type="component" value="Unassembled WGS sequence"/>
</dbReference>
<sequence>MVVRRDLFCQNADSSWPETPSRDLEKGIMIASKRSSSLPSYSLYVNGDSIGSGNDWRHMQEYSLPKLVPDVNVVAVDVADAQLQWLYLAAKMLIAFNDGTSEMYSTDESWKTLEGPPPAGFEQPDVDDSKWSDATVSLDGNDPVNDGMVTFPDA</sequence>
<feature type="region of interest" description="Disordered" evidence="1">
    <location>
        <begin position="135"/>
        <end position="154"/>
    </location>
</feature>
<evidence type="ECO:0000256" key="1">
    <source>
        <dbReference type="SAM" id="MobiDB-lite"/>
    </source>
</evidence>
<evidence type="ECO:0000313" key="3">
    <source>
        <dbReference type="Proteomes" id="UP000218334"/>
    </source>
</evidence>
<proteinExistence type="predicted"/>
<evidence type="ECO:0000313" key="2">
    <source>
        <dbReference type="EMBL" id="PBK60152.1"/>
    </source>
</evidence>